<organism evidence="1 2">
    <name type="scientific">Anaeramoeba ignava</name>
    <name type="common">Anaerobic marine amoeba</name>
    <dbReference type="NCBI Taxonomy" id="1746090"/>
    <lineage>
        <taxon>Eukaryota</taxon>
        <taxon>Metamonada</taxon>
        <taxon>Anaeramoebidae</taxon>
        <taxon>Anaeramoeba</taxon>
    </lineage>
</organism>
<name>A0A9Q0LIT1_ANAIG</name>
<sequence>MKLKIFPNKLFVFDPKIKKEENHFILQNFKPLKGNLIHFEFDFRSNIFQFLVKIIEEENIIEQIINNNNISYIGDFILWVSYYFQLALPKNLKEDQNQNENIKPKKVSEINLYNHYLDILFNHIRNFKRLEKSNENDLSKI</sequence>
<accession>A0A9Q0LIT1</accession>
<reference evidence="1" key="1">
    <citation type="submission" date="2022-10" db="EMBL/GenBank/DDBJ databases">
        <title>Novel sulphate-reducing endosymbionts in the free-living metamonad Anaeramoeba.</title>
        <authorList>
            <person name="Jerlstrom-Hultqvist J."/>
            <person name="Cepicka I."/>
            <person name="Gallot-Lavallee L."/>
            <person name="Salas-Leiva D."/>
            <person name="Curtis B.A."/>
            <person name="Zahonova K."/>
            <person name="Pipaliya S."/>
            <person name="Dacks J."/>
            <person name="Roger A.J."/>
        </authorList>
    </citation>
    <scope>NUCLEOTIDE SEQUENCE</scope>
    <source>
        <strain evidence="1">BMAN</strain>
    </source>
</reference>
<dbReference type="AlphaFoldDB" id="A0A9Q0LIT1"/>
<gene>
    <name evidence="1" type="ORF">M0811_08695</name>
</gene>
<evidence type="ECO:0000313" key="2">
    <source>
        <dbReference type="Proteomes" id="UP001149090"/>
    </source>
</evidence>
<proteinExistence type="predicted"/>
<dbReference type="Proteomes" id="UP001149090">
    <property type="component" value="Unassembled WGS sequence"/>
</dbReference>
<comment type="caution">
    <text evidence="1">The sequence shown here is derived from an EMBL/GenBank/DDBJ whole genome shotgun (WGS) entry which is preliminary data.</text>
</comment>
<evidence type="ECO:0000313" key="1">
    <source>
        <dbReference type="EMBL" id="KAJ5073578.1"/>
    </source>
</evidence>
<protein>
    <submittedName>
        <fullName evidence="1">Uncharacterized protein</fullName>
    </submittedName>
</protein>
<dbReference type="EMBL" id="JAPDFW010000074">
    <property type="protein sequence ID" value="KAJ5073578.1"/>
    <property type="molecule type" value="Genomic_DNA"/>
</dbReference>
<keyword evidence="2" id="KW-1185">Reference proteome</keyword>